<dbReference type="eggNOG" id="COG0665">
    <property type="taxonomic scope" value="Bacteria"/>
</dbReference>
<gene>
    <name evidence="2" type="ORF">L21TH_1181</name>
</gene>
<dbReference type="Gene3D" id="3.30.9.10">
    <property type="entry name" value="D-Amino Acid Oxidase, subunit A, domain 2"/>
    <property type="match status" value="1"/>
</dbReference>
<dbReference type="InterPro" id="IPR006076">
    <property type="entry name" value="FAD-dep_OxRdtase"/>
</dbReference>
<proteinExistence type="predicted"/>
<comment type="caution">
    <text evidence="2">The sequence shown here is derived from an EMBL/GenBank/DDBJ whole genome shotgun (WGS) entry which is preliminary data.</text>
</comment>
<dbReference type="InterPro" id="IPR036188">
    <property type="entry name" value="FAD/NAD-bd_sf"/>
</dbReference>
<accession>R1CVR4</accession>
<keyword evidence="3" id="KW-1185">Reference proteome</keyword>
<evidence type="ECO:0000313" key="2">
    <source>
        <dbReference type="EMBL" id="EOD00729.1"/>
    </source>
</evidence>
<feature type="domain" description="FAD dependent oxidoreductase" evidence="1">
    <location>
        <begin position="30"/>
        <end position="393"/>
    </location>
</feature>
<dbReference type="EMBL" id="ARZA01000125">
    <property type="protein sequence ID" value="EOD00729.1"/>
    <property type="molecule type" value="Genomic_DNA"/>
</dbReference>
<reference evidence="2 3" key="1">
    <citation type="journal article" date="2015" name="Geomicrobiol. J.">
        <title>Caldisalinibacter kiritimatiensis gen. nov., sp. nov., a moderately thermohalophilic thiosulfate-reducing bacterium from a hypersaline microbial mat.</title>
        <authorList>
            <person name="Ben Hania W."/>
            <person name="Joseph M."/>
            <person name="Fiebig A."/>
            <person name="Bunk B."/>
            <person name="Klenk H.-P."/>
            <person name="Fardeau M.-L."/>
            <person name="Spring S."/>
        </authorList>
    </citation>
    <scope>NUCLEOTIDE SEQUENCE [LARGE SCALE GENOMIC DNA]</scope>
    <source>
        <strain evidence="2 3">L21-TH-D2</strain>
    </source>
</reference>
<evidence type="ECO:0000313" key="3">
    <source>
        <dbReference type="Proteomes" id="UP000013378"/>
    </source>
</evidence>
<dbReference type="SUPFAM" id="SSF51905">
    <property type="entry name" value="FAD/NAD(P)-binding domain"/>
    <property type="match status" value="1"/>
</dbReference>
<protein>
    <submittedName>
        <fullName evidence="2">Putative oxidoreductase</fullName>
    </submittedName>
</protein>
<dbReference type="GO" id="GO:0005737">
    <property type="term" value="C:cytoplasm"/>
    <property type="evidence" value="ECO:0007669"/>
    <property type="project" value="TreeGrafter"/>
</dbReference>
<dbReference type="AlphaFoldDB" id="R1CVR4"/>
<dbReference type="PANTHER" id="PTHR13847">
    <property type="entry name" value="SARCOSINE DEHYDROGENASE-RELATED"/>
    <property type="match status" value="1"/>
</dbReference>
<dbReference type="Pfam" id="PF01266">
    <property type="entry name" value="DAO"/>
    <property type="match status" value="1"/>
</dbReference>
<dbReference type="Gene3D" id="3.50.50.60">
    <property type="entry name" value="FAD/NAD(P)-binding domain"/>
    <property type="match status" value="1"/>
</dbReference>
<dbReference type="OrthoDB" id="571248at2"/>
<dbReference type="Proteomes" id="UP000013378">
    <property type="component" value="Unassembled WGS sequence"/>
</dbReference>
<dbReference type="STRING" id="1304284.L21TH_1181"/>
<dbReference type="RefSeq" id="WP_006311768.1">
    <property type="nucleotide sequence ID" value="NZ_ARZA01000125.1"/>
</dbReference>
<dbReference type="PANTHER" id="PTHR13847:SF201">
    <property type="entry name" value="PUTATIBE OXIDOREDUCTASE"/>
    <property type="match status" value="1"/>
</dbReference>
<organism evidence="2 3">
    <name type="scientific">Caldisalinibacter kiritimatiensis</name>
    <dbReference type="NCBI Taxonomy" id="1304284"/>
    <lineage>
        <taxon>Bacteria</taxon>
        <taxon>Bacillati</taxon>
        <taxon>Bacillota</taxon>
        <taxon>Tissierellia</taxon>
        <taxon>Tissierellales</taxon>
        <taxon>Thermohalobacteraceae</taxon>
        <taxon>Caldisalinibacter</taxon>
    </lineage>
</organism>
<evidence type="ECO:0000259" key="1">
    <source>
        <dbReference type="Pfam" id="PF01266"/>
    </source>
</evidence>
<name>R1CVR4_9FIRM</name>
<sequence>MELVSENTLWTEINDIPRKFTYLSEDIECDVAIIGGGITGAICGYYFAKAGIDTVIVDKNIVGYGSTSASTSILQYEIDTDLTGLKMMIGEEKATRCFKLCEKAVYDIGSIIDTLDDKCSFTYRDCFYYSKNEAEYKSMKDEYELRKKNGFDVEFLDENSAKNRFSFPVKAGIYSNSGAAEIDPYRFTHALISDALNNGMRIYENTEISKIINKDDYVILSTRNRFKIKAKKVIIATGFEAINYVKEKIVNLYRSFTVVTKPIKSFNGWHNQCIIRDTESPYTYLRATLDNRIIIGGEDLQIKNRGSKLSKLTNSDPISKEKYNTLFNNLKSYFPDINDLEIEYNFNGIFGDTNDSLPYIGEYEGLPNCYFCLGYGANGILYAILGGQMLRDLYLGNPSPDLELFKFNRKSTLQELY</sequence>